<dbReference type="RefSeq" id="WP_099699112.1">
    <property type="nucleotide sequence ID" value="NZ_NOVD01000092.1"/>
</dbReference>
<dbReference type="CDD" id="cd16282">
    <property type="entry name" value="metallo-hydrolase-like_MBL-fold"/>
    <property type="match status" value="1"/>
</dbReference>
<sequence length="305" mass="33450">MNRTGRAPMPRLERLTDGVYAHVQPDGGWVLSNGGFLPGGKGGIVIDTTGTEERNRSLIEQTAAIDPHPVRLVINTHHHGDHTYGNAMFDKADILAHRACRDEIITAGLSMQSMFPMVDWGHVEVRPPTMAFDGQHTIWHGDTELQLLHLGPAHTKGDIVVWLPEQRIMFTGDLVMGGVTPFSGMGTVRGLMATLGKLQDLRPRIIVPGHGSVGGPELLQDQIDYLQWLLKIAQDGRTAGLEPLELAREVDLGAYAEWPCSERLVANLHRAYFEVADEPLPPVDRARAFKEMAILAGVPDLVSHA</sequence>
<dbReference type="InterPro" id="IPR001279">
    <property type="entry name" value="Metallo-B-lactamas"/>
</dbReference>
<name>A0A2A5IXT4_RHOSG</name>
<dbReference type="Pfam" id="PF00753">
    <property type="entry name" value="Lactamase_B"/>
    <property type="match status" value="1"/>
</dbReference>
<dbReference type="InterPro" id="IPR036866">
    <property type="entry name" value="RibonucZ/Hydroxyglut_hydro"/>
</dbReference>
<dbReference type="Gene3D" id="3.60.15.10">
    <property type="entry name" value="Ribonuclease Z/Hydroxyacylglutathione hydrolase-like"/>
    <property type="match status" value="1"/>
</dbReference>
<dbReference type="PANTHER" id="PTHR42951:SF4">
    <property type="entry name" value="ACYL-COENZYME A THIOESTERASE MBLAC2"/>
    <property type="match status" value="1"/>
</dbReference>
<protein>
    <recommendedName>
        <fullName evidence="1">Metallo-beta-lactamase domain-containing protein</fullName>
    </recommendedName>
</protein>
<gene>
    <name evidence="2" type="ORF">CHR55_33420</name>
</gene>
<dbReference type="SMART" id="SM00849">
    <property type="entry name" value="Lactamase_B"/>
    <property type="match status" value="1"/>
</dbReference>
<evidence type="ECO:0000313" key="2">
    <source>
        <dbReference type="EMBL" id="PCK21912.1"/>
    </source>
</evidence>
<proteinExistence type="predicted"/>
<feature type="domain" description="Metallo-beta-lactamase" evidence="1">
    <location>
        <begin position="31"/>
        <end position="210"/>
    </location>
</feature>
<evidence type="ECO:0000313" key="3">
    <source>
        <dbReference type="Proteomes" id="UP000230886"/>
    </source>
</evidence>
<dbReference type="InterPro" id="IPR050855">
    <property type="entry name" value="NDM-1-like"/>
</dbReference>
<dbReference type="SUPFAM" id="SSF56281">
    <property type="entry name" value="Metallo-hydrolase/oxidoreductase"/>
    <property type="match status" value="1"/>
</dbReference>
<accession>A0A2A5IXT4</accession>
<comment type="caution">
    <text evidence="2">The sequence shown here is derived from an EMBL/GenBank/DDBJ whole genome shotgun (WGS) entry which is preliminary data.</text>
</comment>
<dbReference type="Proteomes" id="UP000230886">
    <property type="component" value="Unassembled WGS sequence"/>
</dbReference>
<reference evidence="2 3" key="1">
    <citation type="submission" date="2017-07" db="EMBL/GenBank/DDBJ databases">
        <title>Draft sequence of Rhodococcus enclensis 23b-28.</title>
        <authorList>
            <person name="Besaury L."/>
            <person name="Sancelme M."/>
            <person name="Amato P."/>
            <person name="Lallement A."/>
            <person name="Delort A.-M."/>
        </authorList>
    </citation>
    <scope>NUCLEOTIDE SEQUENCE [LARGE SCALE GENOMIC DNA]</scope>
    <source>
        <strain evidence="2 3">23b-28</strain>
    </source>
</reference>
<dbReference type="PANTHER" id="PTHR42951">
    <property type="entry name" value="METALLO-BETA-LACTAMASE DOMAIN-CONTAINING"/>
    <property type="match status" value="1"/>
</dbReference>
<dbReference type="EMBL" id="NOVD01000092">
    <property type="protein sequence ID" value="PCK21912.1"/>
    <property type="molecule type" value="Genomic_DNA"/>
</dbReference>
<organism evidence="2 3">
    <name type="scientific">Rhodococcus qingshengii</name>
    <dbReference type="NCBI Taxonomy" id="334542"/>
    <lineage>
        <taxon>Bacteria</taxon>
        <taxon>Bacillati</taxon>
        <taxon>Actinomycetota</taxon>
        <taxon>Actinomycetes</taxon>
        <taxon>Mycobacteriales</taxon>
        <taxon>Nocardiaceae</taxon>
        <taxon>Rhodococcus</taxon>
        <taxon>Rhodococcus erythropolis group</taxon>
    </lineage>
</organism>
<dbReference type="AlphaFoldDB" id="A0A2A5IXT4"/>
<evidence type="ECO:0000259" key="1">
    <source>
        <dbReference type="SMART" id="SM00849"/>
    </source>
</evidence>